<keyword evidence="1" id="KW-0677">Repeat</keyword>
<dbReference type="GO" id="GO:0009451">
    <property type="term" value="P:RNA modification"/>
    <property type="evidence" value="ECO:0007669"/>
    <property type="project" value="InterPro"/>
</dbReference>
<feature type="repeat" description="PPR" evidence="2">
    <location>
        <begin position="449"/>
        <end position="483"/>
    </location>
</feature>
<feature type="repeat" description="PPR" evidence="2">
    <location>
        <begin position="550"/>
        <end position="584"/>
    </location>
</feature>
<name>A0A9N7P0N3_STRHE</name>
<feature type="repeat" description="PPR" evidence="2">
    <location>
        <begin position="180"/>
        <end position="214"/>
    </location>
</feature>
<evidence type="ECO:0000256" key="2">
    <source>
        <dbReference type="PROSITE-ProRule" id="PRU00708"/>
    </source>
</evidence>
<organism evidence="3 4">
    <name type="scientific">Striga hermonthica</name>
    <name type="common">Purple witchweed</name>
    <name type="synonym">Buchnera hermonthica</name>
    <dbReference type="NCBI Taxonomy" id="68872"/>
    <lineage>
        <taxon>Eukaryota</taxon>
        <taxon>Viridiplantae</taxon>
        <taxon>Streptophyta</taxon>
        <taxon>Embryophyta</taxon>
        <taxon>Tracheophyta</taxon>
        <taxon>Spermatophyta</taxon>
        <taxon>Magnoliopsida</taxon>
        <taxon>eudicotyledons</taxon>
        <taxon>Gunneridae</taxon>
        <taxon>Pentapetalae</taxon>
        <taxon>asterids</taxon>
        <taxon>lamiids</taxon>
        <taxon>Lamiales</taxon>
        <taxon>Orobanchaceae</taxon>
        <taxon>Buchnereae</taxon>
        <taxon>Striga</taxon>
    </lineage>
</organism>
<feature type="repeat" description="PPR" evidence="2">
    <location>
        <begin position="251"/>
        <end position="281"/>
    </location>
</feature>
<keyword evidence="4" id="KW-1185">Reference proteome</keyword>
<accession>A0A9N7P0N3</accession>
<dbReference type="GO" id="GO:0003723">
    <property type="term" value="F:RNA binding"/>
    <property type="evidence" value="ECO:0007669"/>
    <property type="project" value="InterPro"/>
</dbReference>
<dbReference type="FunFam" id="1.25.40.10:FF:000090">
    <property type="entry name" value="Pentatricopeptide repeat-containing protein, chloroplastic"/>
    <property type="match status" value="1"/>
</dbReference>
<dbReference type="FunFam" id="1.25.40.10:FF:000344">
    <property type="entry name" value="Pentatricopeptide repeat-containing protein"/>
    <property type="match status" value="1"/>
</dbReference>
<feature type="repeat" description="PPR" evidence="2">
    <location>
        <begin position="282"/>
        <end position="316"/>
    </location>
</feature>
<dbReference type="Pfam" id="PF13041">
    <property type="entry name" value="PPR_2"/>
    <property type="match status" value="2"/>
</dbReference>
<dbReference type="EMBL" id="CACSLK010034598">
    <property type="protein sequence ID" value="CAA0842883.1"/>
    <property type="molecule type" value="Genomic_DNA"/>
</dbReference>
<dbReference type="Pfam" id="PF12854">
    <property type="entry name" value="PPR_1"/>
    <property type="match status" value="2"/>
</dbReference>
<dbReference type="OrthoDB" id="185373at2759"/>
<evidence type="ECO:0000313" key="4">
    <source>
        <dbReference type="Proteomes" id="UP001153555"/>
    </source>
</evidence>
<sequence length="591" mass="65946">MARRRPIDYGHLIQRCTDRRLHRQAKQLHAHLILTSAAGDNYLASKLMAFYSRTHNLRDARHVFDQIPHKNIFTCNAILIAHTVNHRHAEALELFTAFVSRDSRDLESVRPDGYTFSCVLKAAAEVAAGGPILARMIHCCVVKYGLDWDVFVNNGLLTYYSRCADFVSARAVFDEMPQRDLVSWNSMISGYSQAGFYEECKDLYRTILRSGGPKPDNVTAVSALQACANSADLLLGMDIHKYLTDNKIKMDLTLCNSIISVYSKCGSLDYARELYEEMGEKDEITFATIVTGYMAHGLVDEAMQLFEDMSSPGLSTWNALISGKIQNSRYENVLDLVRRMQNSGLRPNSVTLSSVLPAIPHVSNLRAGKEIHAYAIKLNSDKNIYVTTAIIDMYGKLGFLDGAQRVFDLARDRSVIVWTAIISAYAYNGNSCNVLGSFHEMLRNGTKPDPVTFTTVLSACAHAGLVQEAQEIFYILPKYEIQPLVNHYACMVDCFCRAGSLREAVEFVKKMPIEPSAQVWGALLGGAKEFGNLELAEFVCGYLFELEPENPSNYVVLANLYSGAGRWEEAEKVRGRMMGIGYRKVAGSSRV</sequence>
<dbReference type="AlphaFoldDB" id="A0A9N7P0N3"/>
<comment type="caution">
    <text evidence="3">The sequence shown here is derived from an EMBL/GenBank/DDBJ whole genome shotgun (WGS) entry which is preliminary data.</text>
</comment>
<dbReference type="Pfam" id="PF01535">
    <property type="entry name" value="PPR"/>
    <property type="match status" value="3"/>
</dbReference>
<dbReference type="PANTHER" id="PTHR47926:SF472">
    <property type="entry name" value="REPEAT (PPR) SUPERFAMILY PROTEIN, PUTATIVE-RELATED"/>
    <property type="match status" value="1"/>
</dbReference>
<dbReference type="InterPro" id="IPR002885">
    <property type="entry name" value="PPR_rpt"/>
</dbReference>
<dbReference type="InterPro" id="IPR046960">
    <property type="entry name" value="PPR_At4g14850-like_plant"/>
</dbReference>
<dbReference type="Pfam" id="PF20431">
    <property type="entry name" value="E_motif"/>
    <property type="match status" value="1"/>
</dbReference>
<dbReference type="Proteomes" id="UP001153555">
    <property type="component" value="Unassembled WGS sequence"/>
</dbReference>
<evidence type="ECO:0000313" key="3">
    <source>
        <dbReference type="EMBL" id="CAA0842883.1"/>
    </source>
</evidence>
<dbReference type="InterPro" id="IPR046848">
    <property type="entry name" value="E_motif"/>
</dbReference>
<dbReference type="PANTHER" id="PTHR47926">
    <property type="entry name" value="PENTATRICOPEPTIDE REPEAT-CONTAINING PROTEIN"/>
    <property type="match status" value="1"/>
</dbReference>
<evidence type="ECO:0000256" key="1">
    <source>
        <dbReference type="ARBA" id="ARBA00022737"/>
    </source>
</evidence>
<feature type="repeat" description="PPR" evidence="2">
    <location>
        <begin position="414"/>
        <end position="448"/>
    </location>
</feature>
<dbReference type="NCBIfam" id="TIGR00756">
    <property type="entry name" value="PPR"/>
    <property type="match status" value="5"/>
</dbReference>
<dbReference type="Gene3D" id="1.25.40.10">
    <property type="entry name" value="Tetratricopeptide repeat domain"/>
    <property type="match status" value="5"/>
</dbReference>
<protein>
    <submittedName>
        <fullName evidence="3">Pentatricopeptide repeat-containing protein</fullName>
    </submittedName>
</protein>
<gene>
    <name evidence="3" type="ORF">SHERM_08738</name>
</gene>
<dbReference type="PROSITE" id="PS51375">
    <property type="entry name" value="PPR"/>
    <property type="match status" value="6"/>
</dbReference>
<dbReference type="InterPro" id="IPR011990">
    <property type="entry name" value="TPR-like_helical_dom_sf"/>
</dbReference>
<proteinExistence type="predicted"/>
<reference evidence="3" key="1">
    <citation type="submission" date="2019-12" db="EMBL/GenBank/DDBJ databases">
        <authorList>
            <person name="Scholes J."/>
        </authorList>
    </citation>
    <scope>NUCLEOTIDE SEQUENCE</scope>
</reference>